<evidence type="ECO:0008006" key="4">
    <source>
        <dbReference type="Google" id="ProtNLM"/>
    </source>
</evidence>
<name>A0A0G0DMX6_9BACT</name>
<dbReference type="EMBL" id="LBRE01000045">
    <property type="protein sequence ID" value="KKP90266.1"/>
    <property type="molecule type" value="Genomic_DNA"/>
</dbReference>
<reference evidence="2 3" key="1">
    <citation type="journal article" date="2015" name="Nature">
        <title>rRNA introns, odd ribosomes, and small enigmatic genomes across a large radiation of phyla.</title>
        <authorList>
            <person name="Brown C.T."/>
            <person name="Hug L.A."/>
            <person name="Thomas B.C."/>
            <person name="Sharon I."/>
            <person name="Castelle C.J."/>
            <person name="Singh A."/>
            <person name="Wilkins M.J."/>
            <person name="Williams K.H."/>
            <person name="Banfield J.F."/>
        </authorList>
    </citation>
    <scope>NUCLEOTIDE SEQUENCE [LARGE SCALE GENOMIC DNA]</scope>
</reference>
<gene>
    <name evidence="2" type="ORF">UR96_C0045G0002</name>
</gene>
<protein>
    <recommendedName>
        <fullName evidence="4">Fibronectin type-III domain-containing protein</fullName>
    </recommendedName>
</protein>
<evidence type="ECO:0000313" key="2">
    <source>
        <dbReference type="EMBL" id="KKP90266.1"/>
    </source>
</evidence>
<accession>A0A0G0DMX6</accession>
<dbReference type="Proteomes" id="UP000034140">
    <property type="component" value="Unassembled WGS sequence"/>
</dbReference>
<sequence length="385" mass="40492">MKTANIFKLVLIAGISTSLVQTVFATDLDSGNYKIVGATTSAGGGLLDSASGNYSLMNSIGNISADPRNYSTNYRLQQDPSVNFIAAQPGVQCFETTTDGATNCLTGPAELSGGMVALCGTGGCYDRARFEIITNSNPSDTLYTTAISTDNFVNDIQYIDGATFRPEAVGNHDINDFRTQIYWETEVFNIQGLQASTLYYIRISALQGDFTQSDYSIASSTTTASGSISFDIDIADSTGISADNDAPYTIAFSGTDDLMAGAAATTAPNLVWLDINSNSTGGVAIIQFGKNGGLYSPTTSQTITSTTADLDSVSEGFGLQSFYVANDTSGFLGDLTAMTDYAGSINNVGTVSTTANKIYDGDGPIQNGRVGINLIAKYEKVRLDN</sequence>
<evidence type="ECO:0000313" key="3">
    <source>
        <dbReference type="Proteomes" id="UP000034140"/>
    </source>
</evidence>
<dbReference type="AlphaFoldDB" id="A0A0G0DMX6"/>
<feature type="chain" id="PRO_5002531649" description="Fibronectin type-III domain-containing protein" evidence="1">
    <location>
        <begin position="26"/>
        <end position="385"/>
    </location>
</feature>
<proteinExistence type="predicted"/>
<keyword evidence="1" id="KW-0732">Signal</keyword>
<organism evidence="2 3">
    <name type="scientific">candidate division WS6 bacterium GW2011_GWC1_36_11</name>
    <dbReference type="NCBI Taxonomy" id="1619090"/>
    <lineage>
        <taxon>Bacteria</taxon>
        <taxon>Candidatus Dojkabacteria</taxon>
    </lineage>
</organism>
<comment type="caution">
    <text evidence="2">The sequence shown here is derived from an EMBL/GenBank/DDBJ whole genome shotgun (WGS) entry which is preliminary data.</text>
</comment>
<evidence type="ECO:0000256" key="1">
    <source>
        <dbReference type="SAM" id="SignalP"/>
    </source>
</evidence>
<feature type="signal peptide" evidence="1">
    <location>
        <begin position="1"/>
        <end position="25"/>
    </location>
</feature>